<dbReference type="PANTHER" id="PTHR22950">
    <property type="entry name" value="AMINO ACID TRANSPORTER"/>
    <property type="match status" value="1"/>
</dbReference>
<feature type="transmembrane region" description="Helical" evidence="9">
    <location>
        <begin position="334"/>
        <end position="358"/>
    </location>
</feature>
<evidence type="ECO:0000256" key="9">
    <source>
        <dbReference type="SAM" id="Phobius"/>
    </source>
</evidence>
<dbReference type="GO" id="GO:0015179">
    <property type="term" value="F:L-amino acid transmembrane transporter activity"/>
    <property type="evidence" value="ECO:0007669"/>
    <property type="project" value="TreeGrafter"/>
</dbReference>
<feature type="transmembrane region" description="Helical" evidence="9">
    <location>
        <begin position="184"/>
        <end position="203"/>
    </location>
</feature>
<feature type="transmembrane region" description="Helical" evidence="9">
    <location>
        <begin position="224"/>
        <end position="247"/>
    </location>
</feature>
<dbReference type="Proteomes" id="UP001205105">
    <property type="component" value="Unassembled WGS sequence"/>
</dbReference>
<reference evidence="11" key="1">
    <citation type="submission" date="2020-11" db="EMBL/GenBank/DDBJ databases">
        <title>Chlorella ohadii genome sequencing and assembly.</title>
        <authorList>
            <person name="Murik O."/>
            <person name="Treves H."/>
            <person name="Kedem I."/>
            <person name="Shotland Y."/>
            <person name="Kaplan A."/>
        </authorList>
    </citation>
    <scope>NUCLEOTIDE SEQUENCE</scope>
    <source>
        <strain evidence="11">1</strain>
    </source>
</reference>
<keyword evidence="6 9" id="KW-1133">Transmembrane helix</keyword>
<dbReference type="InterPro" id="IPR013057">
    <property type="entry name" value="AA_transpt_TM"/>
</dbReference>
<organism evidence="11 12">
    <name type="scientific">Chlorella ohadii</name>
    <dbReference type="NCBI Taxonomy" id="2649997"/>
    <lineage>
        <taxon>Eukaryota</taxon>
        <taxon>Viridiplantae</taxon>
        <taxon>Chlorophyta</taxon>
        <taxon>core chlorophytes</taxon>
        <taxon>Trebouxiophyceae</taxon>
        <taxon>Chlorellales</taxon>
        <taxon>Chlorellaceae</taxon>
        <taxon>Chlorella clade</taxon>
        <taxon>Chlorella</taxon>
    </lineage>
</organism>
<comment type="similarity">
    <text evidence="2">Belongs to the amino acid/polyamine transporter 2 family.</text>
</comment>
<dbReference type="Pfam" id="PF01490">
    <property type="entry name" value="Aa_trans"/>
    <property type="match status" value="2"/>
</dbReference>
<evidence type="ECO:0000256" key="3">
    <source>
        <dbReference type="ARBA" id="ARBA00022448"/>
    </source>
</evidence>
<feature type="transmembrane region" description="Helical" evidence="9">
    <location>
        <begin position="382"/>
        <end position="401"/>
    </location>
</feature>
<accession>A0AAD5H2I2</accession>
<evidence type="ECO:0000313" key="11">
    <source>
        <dbReference type="EMBL" id="KAI7841461.1"/>
    </source>
</evidence>
<dbReference type="PANTHER" id="PTHR22950:SF458">
    <property type="entry name" value="SODIUM-COUPLED NEUTRAL AMINO ACID TRANSPORTER 11-RELATED"/>
    <property type="match status" value="1"/>
</dbReference>
<evidence type="ECO:0000259" key="10">
    <source>
        <dbReference type="Pfam" id="PF01490"/>
    </source>
</evidence>
<evidence type="ECO:0000256" key="2">
    <source>
        <dbReference type="ARBA" id="ARBA00008066"/>
    </source>
</evidence>
<keyword evidence="5" id="KW-0029">Amino-acid transport</keyword>
<feature type="compositionally biased region" description="Low complexity" evidence="8">
    <location>
        <begin position="1"/>
        <end position="10"/>
    </location>
</feature>
<dbReference type="GO" id="GO:0016020">
    <property type="term" value="C:membrane"/>
    <property type="evidence" value="ECO:0007669"/>
    <property type="project" value="UniProtKB-SubCell"/>
</dbReference>
<feature type="transmembrane region" description="Helical" evidence="9">
    <location>
        <begin position="408"/>
        <end position="427"/>
    </location>
</feature>
<feature type="transmembrane region" description="Helical" evidence="9">
    <location>
        <begin position="267"/>
        <end position="288"/>
    </location>
</feature>
<evidence type="ECO:0000256" key="1">
    <source>
        <dbReference type="ARBA" id="ARBA00004141"/>
    </source>
</evidence>
<feature type="transmembrane region" description="Helical" evidence="9">
    <location>
        <begin position="141"/>
        <end position="164"/>
    </location>
</feature>
<evidence type="ECO:0000256" key="6">
    <source>
        <dbReference type="ARBA" id="ARBA00022989"/>
    </source>
</evidence>
<keyword evidence="7 9" id="KW-0472">Membrane</keyword>
<feature type="domain" description="Amino acid transporter transmembrane" evidence="10">
    <location>
        <begin position="48"/>
        <end position="293"/>
    </location>
</feature>
<evidence type="ECO:0000256" key="8">
    <source>
        <dbReference type="SAM" id="MobiDB-lite"/>
    </source>
</evidence>
<keyword evidence="4 9" id="KW-0812">Transmembrane</keyword>
<comment type="caution">
    <text evidence="11">The sequence shown here is derived from an EMBL/GenBank/DDBJ whole genome shotgun (WGS) entry which is preliminary data.</text>
</comment>
<sequence>MPADVGSGAAADGGAGGGGALSQPLLQGDRNDGQGSQGSLRTGLREQKGQAARVFANLTNSGIGSSTVAMPMAVKTLGVGVAVGAMLLQGTLGVIANHILSREGERADADSYHDLMRSRFGKWGGRAVALAQMLNSLGKCVVWLIILADLIVGSGCIPAEPVLIGCLSMRSLDKLSGISLVGDAAVALMTTVALVLTVVAGRQGKAHDIHWLPSAEEAGTHSKAGLFLEVASVFPVMMGAAFTQNNISSVMHQLRPFNQPVLDATQAAARAITIAVFLCIGVANYAVFGGKLQVEWASSIGIADYAVFTTKLQPDVLLNYSGHGLRRLMPRRPALALAVAVKLSFLVNGLFTLPAYLYPYQHNLWAALPRQSPEHRMNDQRSFAATNIASLAGCTLIAVLVPSIWKPLKLLGGTAVGCMAFVFPGAIALSTRWPRHGEAHTARDRAIWALGWVLVAVGLLQAVASIASQFI</sequence>
<feature type="transmembrane region" description="Helical" evidence="9">
    <location>
        <begin position="77"/>
        <end position="96"/>
    </location>
</feature>
<comment type="subcellular location">
    <subcellularLocation>
        <location evidence="1">Membrane</location>
        <topology evidence="1">Multi-pass membrane protein</topology>
    </subcellularLocation>
</comment>
<evidence type="ECO:0000256" key="7">
    <source>
        <dbReference type="ARBA" id="ARBA00023136"/>
    </source>
</evidence>
<feature type="domain" description="Amino acid transporter transmembrane" evidence="10">
    <location>
        <begin position="299"/>
        <end position="467"/>
    </location>
</feature>
<evidence type="ECO:0000256" key="5">
    <source>
        <dbReference type="ARBA" id="ARBA00022970"/>
    </source>
</evidence>
<dbReference type="AlphaFoldDB" id="A0AAD5H2I2"/>
<feature type="compositionally biased region" description="Gly residues" evidence="8">
    <location>
        <begin position="11"/>
        <end position="20"/>
    </location>
</feature>
<keyword evidence="3" id="KW-0813">Transport</keyword>
<evidence type="ECO:0000256" key="4">
    <source>
        <dbReference type="ARBA" id="ARBA00022692"/>
    </source>
</evidence>
<protein>
    <recommendedName>
        <fullName evidence="10">Amino acid transporter transmembrane domain-containing protein</fullName>
    </recommendedName>
</protein>
<dbReference type="EMBL" id="JADXDR010000063">
    <property type="protein sequence ID" value="KAI7841461.1"/>
    <property type="molecule type" value="Genomic_DNA"/>
</dbReference>
<feature type="transmembrane region" description="Helical" evidence="9">
    <location>
        <begin position="447"/>
        <end position="467"/>
    </location>
</feature>
<name>A0AAD5H2I2_9CHLO</name>
<keyword evidence="12" id="KW-1185">Reference proteome</keyword>
<gene>
    <name evidence="11" type="ORF">COHA_004856</name>
</gene>
<feature type="region of interest" description="Disordered" evidence="8">
    <location>
        <begin position="1"/>
        <end position="45"/>
    </location>
</feature>
<evidence type="ECO:0000313" key="12">
    <source>
        <dbReference type="Proteomes" id="UP001205105"/>
    </source>
</evidence>
<proteinExistence type="inferred from homology"/>